<dbReference type="PROSITE" id="PS50192">
    <property type="entry name" value="T_SNARE"/>
    <property type="match status" value="1"/>
</dbReference>
<dbReference type="AlphaFoldDB" id="A0A0A9YP60"/>
<feature type="compositionally biased region" description="Basic residues" evidence="1">
    <location>
        <begin position="48"/>
        <end position="57"/>
    </location>
</feature>
<protein>
    <submittedName>
        <fullName evidence="3">Syntaxin-72</fullName>
    </submittedName>
</protein>
<sequence>MVRKGQEYLEYTEKRILALAEETHNKRIVPSINTSAIGANAPTSSQRERRKLRRERRNRADVGGGNLSMGDFTLEEMTVETDQEKTFAMEVAQARREEDELLTMISSGLEELQDLALTLNKLLKKTSHSIDAVSTQMDSTQGNLDNVNIQLDKLLESTGKFARCTALASVQNHSLHATSVLVHRTSLQVASPVSVLSALFSSSSSVWLGLLWLNLDELSTRVPHRGLRSTV</sequence>
<feature type="compositionally biased region" description="Polar residues" evidence="1">
    <location>
        <begin position="32"/>
        <end position="45"/>
    </location>
</feature>
<dbReference type="EMBL" id="GBHO01010193">
    <property type="protein sequence ID" value="JAG33411.1"/>
    <property type="molecule type" value="Transcribed_RNA"/>
</dbReference>
<reference evidence="3" key="1">
    <citation type="journal article" date="2014" name="PLoS ONE">
        <title>Transcriptome-Based Identification of ABC Transporters in the Western Tarnished Plant Bug Lygus hesperus.</title>
        <authorList>
            <person name="Hull J.J."/>
            <person name="Chaney K."/>
            <person name="Geib S.M."/>
            <person name="Fabrick J.A."/>
            <person name="Brent C.S."/>
            <person name="Walsh D."/>
            <person name="Lavine L.C."/>
        </authorList>
    </citation>
    <scope>NUCLEOTIDE SEQUENCE</scope>
</reference>
<evidence type="ECO:0000259" key="2">
    <source>
        <dbReference type="PROSITE" id="PS50192"/>
    </source>
</evidence>
<gene>
    <name evidence="3" type="primary">SYP72</name>
    <name evidence="3" type="ORF">CM83_101057</name>
</gene>
<evidence type="ECO:0000256" key="1">
    <source>
        <dbReference type="SAM" id="MobiDB-lite"/>
    </source>
</evidence>
<reference evidence="3" key="2">
    <citation type="submission" date="2014-07" db="EMBL/GenBank/DDBJ databases">
        <authorList>
            <person name="Hull J."/>
        </authorList>
    </citation>
    <scope>NUCLEOTIDE SEQUENCE</scope>
</reference>
<dbReference type="Gene3D" id="1.20.5.110">
    <property type="match status" value="1"/>
</dbReference>
<feature type="domain" description="T-SNARE coiled-coil homology" evidence="2">
    <location>
        <begin position="92"/>
        <end position="154"/>
    </location>
</feature>
<proteinExistence type="predicted"/>
<dbReference type="InterPro" id="IPR000727">
    <property type="entry name" value="T_SNARE_dom"/>
</dbReference>
<organism evidence="3">
    <name type="scientific">Lygus hesperus</name>
    <name type="common">Western plant bug</name>
    <dbReference type="NCBI Taxonomy" id="30085"/>
    <lineage>
        <taxon>Eukaryota</taxon>
        <taxon>Metazoa</taxon>
        <taxon>Ecdysozoa</taxon>
        <taxon>Arthropoda</taxon>
        <taxon>Hexapoda</taxon>
        <taxon>Insecta</taxon>
        <taxon>Pterygota</taxon>
        <taxon>Neoptera</taxon>
        <taxon>Paraneoptera</taxon>
        <taxon>Hemiptera</taxon>
        <taxon>Heteroptera</taxon>
        <taxon>Panheteroptera</taxon>
        <taxon>Cimicomorpha</taxon>
        <taxon>Miridae</taxon>
        <taxon>Mirini</taxon>
        <taxon>Lygus</taxon>
    </lineage>
</organism>
<dbReference type="SUPFAM" id="SSF58038">
    <property type="entry name" value="SNARE fusion complex"/>
    <property type="match status" value="1"/>
</dbReference>
<evidence type="ECO:0000313" key="3">
    <source>
        <dbReference type="EMBL" id="JAG33411.1"/>
    </source>
</evidence>
<accession>A0A0A9YP60</accession>
<feature type="region of interest" description="Disordered" evidence="1">
    <location>
        <begin position="32"/>
        <end position="67"/>
    </location>
</feature>
<name>A0A0A9YP60_LYGHE</name>